<reference evidence="2 4" key="1">
    <citation type="journal article" date="2014" name="BMC Genomics">
        <title>Genome sequence of Anopheles sinensis provides insight into genetics basis of mosquito competence for malaria parasites.</title>
        <authorList>
            <person name="Zhou D."/>
            <person name="Zhang D."/>
            <person name="Ding G."/>
            <person name="Shi L."/>
            <person name="Hou Q."/>
            <person name="Ye Y."/>
            <person name="Xu Y."/>
            <person name="Zhou H."/>
            <person name="Xiong C."/>
            <person name="Li S."/>
            <person name="Yu J."/>
            <person name="Hong S."/>
            <person name="Yu X."/>
            <person name="Zou P."/>
            <person name="Chen C."/>
            <person name="Chang X."/>
            <person name="Wang W."/>
            <person name="Lv Y."/>
            <person name="Sun Y."/>
            <person name="Ma L."/>
            <person name="Shen B."/>
            <person name="Zhu C."/>
        </authorList>
    </citation>
    <scope>NUCLEOTIDE SEQUENCE [LARGE SCALE GENOMIC DNA]</scope>
</reference>
<dbReference type="Proteomes" id="UP000030765">
    <property type="component" value="Unassembled WGS sequence"/>
</dbReference>
<feature type="compositionally biased region" description="Polar residues" evidence="1">
    <location>
        <begin position="44"/>
        <end position="53"/>
    </location>
</feature>
<accession>A0A084VQ32</accession>
<evidence type="ECO:0000313" key="4">
    <source>
        <dbReference type="Proteomes" id="UP000030765"/>
    </source>
</evidence>
<dbReference type="VEuPathDB" id="VectorBase:ASIC007538"/>
<evidence type="ECO:0000313" key="3">
    <source>
        <dbReference type="EnsemblMetazoa" id="ASIC007538-PA"/>
    </source>
</evidence>
<dbReference type="AlphaFoldDB" id="A0A084VQ32"/>
<dbReference type="EMBL" id="KE525002">
    <property type="protein sequence ID" value="KFB40076.1"/>
    <property type="molecule type" value="Genomic_DNA"/>
</dbReference>
<sequence length="53" mass="6118">MAPKEPQHLESRILPVSNYHNLTGVKVHRVEKRTPPEHAERLRSPSTPTPRKN</sequence>
<name>A0A084VQ32_ANOSI</name>
<feature type="compositionally biased region" description="Basic and acidic residues" evidence="1">
    <location>
        <begin position="32"/>
        <end position="43"/>
    </location>
</feature>
<reference evidence="3" key="2">
    <citation type="submission" date="2020-05" db="UniProtKB">
        <authorList>
            <consortium name="EnsemblMetazoa"/>
        </authorList>
    </citation>
    <scope>IDENTIFICATION</scope>
</reference>
<keyword evidence="4" id="KW-1185">Reference proteome</keyword>
<gene>
    <name evidence="2" type="ORF">ZHAS_00007538</name>
</gene>
<dbReference type="EMBL" id="ATLV01015111">
    <property type="status" value="NOT_ANNOTATED_CDS"/>
    <property type="molecule type" value="Genomic_DNA"/>
</dbReference>
<dbReference type="EnsemblMetazoa" id="ASIC007538-RA">
    <property type="protein sequence ID" value="ASIC007538-PA"/>
    <property type="gene ID" value="ASIC007538"/>
</dbReference>
<feature type="region of interest" description="Disordered" evidence="1">
    <location>
        <begin position="24"/>
        <end position="53"/>
    </location>
</feature>
<protein>
    <submittedName>
        <fullName evidence="2 3">ExoD family exopolysaccharide synthesis protein</fullName>
    </submittedName>
</protein>
<evidence type="ECO:0000256" key="1">
    <source>
        <dbReference type="SAM" id="MobiDB-lite"/>
    </source>
</evidence>
<organism evidence="2">
    <name type="scientific">Anopheles sinensis</name>
    <name type="common">Mosquito</name>
    <dbReference type="NCBI Taxonomy" id="74873"/>
    <lineage>
        <taxon>Eukaryota</taxon>
        <taxon>Metazoa</taxon>
        <taxon>Ecdysozoa</taxon>
        <taxon>Arthropoda</taxon>
        <taxon>Hexapoda</taxon>
        <taxon>Insecta</taxon>
        <taxon>Pterygota</taxon>
        <taxon>Neoptera</taxon>
        <taxon>Endopterygota</taxon>
        <taxon>Diptera</taxon>
        <taxon>Nematocera</taxon>
        <taxon>Culicoidea</taxon>
        <taxon>Culicidae</taxon>
        <taxon>Anophelinae</taxon>
        <taxon>Anopheles</taxon>
    </lineage>
</organism>
<proteinExistence type="predicted"/>
<evidence type="ECO:0000313" key="2">
    <source>
        <dbReference type="EMBL" id="KFB40076.1"/>
    </source>
</evidence>